<gene>
    <name evidence="2" type="ORF">CO726_24875</name>
</gene>
<proteinExistence type="predicted"/>
<keyword evidence="3" id="KW-1185">Reference proteome</keyword>
<organism evidence="2 3">
    <name type="scientific">Bacillus fungorum</name>
    <dbReference type="NCBI Taxonomy" id="2039284"/>
    <lineage>
        <taxon>Bacteria</taxon>
        <taxon>Bacillati</taxon>
        <taxon>Bacillota</taxon>
        <taxon>Bacilli</taxon>
        <taxon>Bacillales</taxon>
        <taxon>Bacillaceae</taxon>
        <taxon>Bacillus</taxon>
    </lineage>
</organism>
<evidence type="ECO:0000313" key="3">
    <source>
        <dbReference type="Proteomes" id="UP000228484"/>
    </source>
</evidence>
<dbReference type="InterPro" id="IPR035255">
    <property type="entry name" value="DUF5348"/>
</dbReference>
<reference evidence="2 3" key="1">
    <citation type="submission" date="2017-09" db="EMBL/GenBank/DDBJ databases">
        <title>Biocontrol bacteria screening and application from spent mushroom substrate.</title>
        <authorList>
            <person name="Sun X."/>
        </authorList>
    </citation>
    <scope>NUCLEOTIDE SEQUENCE [LARGE SCALE GENOMIC DNA]</scope>
    <source>
        <strain evidence="2 3">100374</strain>
    </source>
</reference>
<accession>A0A2G6Q7K4</accession>
<evidence type="ECO:0000259" key="1">
    <source>
        <dbReference type="Pfam" id="PF17295"/>
    </source>
</evidence>
<dbReference type="EMBL" id="NWUW01000026">
    <property type="protein sequence ID" value="PIE92803.1"/>
    <property type="molecule type" value="Genomic_DNA"/>
</dbReference>
<dbReference type="AlphaFoldDB" id="A0A2G6Q7K4"/>
<evidence type="ECO:0000313" key="2">
    <source>
        <dbReference type="EMBL" id="PIE92803.1"/>
    </source>
</evidence>
<feature type="domain" description="DUF5348" evidence="1">
    <location>
        <begin position="81"/>
        <end position="149"/>
    </location>
</feature>
<dbReference type="RefSeq" id="WP_099686035.1">
    <property type="nucleotide sequence ID" value="NZ_NWUW01000026.1"/>
</dbReference>
<name>A0A2G6Q7K4_9BACI</name>
<comment type="caution">
    <text evidence="2">The sequence shown here is derived from an EMBL/GenBank/DDBJ whole genome shotgun (WGS) entry which is preliminary data.</text>
</comment>
<protein>
    <recommendedName>
        <fullName evidence="1">DUF5348 domain-containing protein</fullName>
    </recommendedName>
</protein>
<dbReference type="Pfam" id="PF17295">
    <property type="entry name" value="DUF5348"/>
    <property type="match status" value="1"/>
</dbReference>
<sequence length="151" mass="17998">MDFKRSLEPMDLEVLHKEMHLLKNKIKKIISKTGYACDNVCYNANDLDEKFIMSQYYYMLTELEKMYHRLEYVSKDVVEEGYISHNKDKRYALQSGRYLTTGSQCEILYKNEETESVYWIYTIIQHNGQDYYAEELGKEVSIDGMKVRIRG</sequence>
<dbReference type="Proteomes" id="UP000228484">
    <property type="component" value="Unassembled WGS sequence"/>
</dbReference>